<name>A0ABV6FX50_9BACT</name>
<accession>A0ABV6FX50</accession>
<keyword evidence="10" id="KW-1185">Reference proteome</keyword>
<keyword evidence="3" id="KW-0479">Metal-binding</keyword>
<evidence type="ECO:0000256" key="5">
    <source>
        <dbReference type="ARBA" id="ARBA00022833"/>
    </source>
</evidence>
<reference evidence="9 10" key="1">
    <citation type="submission" date="2024-09" db="EMBL/GenBank/DDBJ databases">
        <authorList>
            <person name="Sun Q."/>
            <person name="Mori K."/>
        </authorList>
    </citation>
    <scope>NUCLEOTIDE SEQUENCE [LARGE SCALE GENOMIC DNA]</scope>
    <source>
        <strain evidence="9 10">CCM 7650</strain>
    </source>
</reference>
<evidence type="ECO:0000256" key="3">
    <source>
        <dbReference type="ARBA" id="ARBA00022723"/>
    </source>
</evidence>
<dbReference type="Proteomes" id="UP001589797">
    <property type="component" value="Unassembled WGS sequence"/>
</dbReference>
<dbReference type="EMBL" id="JBHLWI010000055">
    <property type="protein sequence ID" value="MFC0264471.1"/>
    <property type="molecule type" value="Genomic_DNA"/>
</dbReference>
<evidence type="ECO:0000313" key="9">
    <source>
        <dbReference type="EMBL" id="MFC0264471.1"/>
    </source>
</evidence>
<dbReference type="Pfam" id="PF01435">
    <property type="entry name" value="Peptidase_M48"/>
    <property type="match status" value="1"/>
</dbReference>
<evidence type="ECO:0000259" key="8">
    <source>
        <dbReference type="Pfam" id="PF01435"/>
    </source>
</evidence>
<keyword evidence="7" id="KW-0732">Signal</keyword>
<gene>
    <name evidence="9" type="ORF">ACFFIP_17420</name>
</gene>
<dbReference type="RefSeq" id="WP_382389025.1">
    <property type="nucleotide sequence ID" value="NZ_JBHLWI010000055.1"/>
</dbReference>
<comment type="caution">
    <text evidence="9">The sequence shown here is derived from an EMBL/GenBank/DDBJ whole genome shotgun (WGS) entry which is preliminary data.</text>
</comment>
<evidence type="ECO:0000256" key="7">
    <source>
        <dbReference type="SAM" id="SignalP"/>
    </source>
</evidence>
<dbReference type="EC" id="3.4.24.-" evidence="9"/>
<keyword evidence="6 9" id="KW-0482">Metalloprotease</keyword>
<proteinExistence type="predicted"/>
<keyword evidence="2" id="KW-0645">Protease</keyword>
<feature type="domain" description="Peptidase M48" evidence="8">
    <location>
        <begin position="161"/>
        <end position="248"/>
    </location>
</feature>
<dbReference type="GO" id="GO:0008237">
    <property type="term" value="F:metallopeptidase activity"/>
    <property type="evidence" value="ECO:0007669"/>
    <property type="project" value="UniProtKB-KW"/>
</dbReference>
<organism evidence="9 10">
    <name type="scientific">Fontibacter flavus</name>
    <dbReference type="NCBI Taxonomy" id="654838"/>
    <lineage>
        <taxon>Bacteria</taxon>
        <taxon>Pseudomonadati</taxon>
        <taxon>Bacteroidota</taxon>
        <taxon>Cytophagia</taxon>
        <taxon>Cytophagales</taxon>
        <taxon>Cyclobacteriaceae</taxon>
        <taxon>Fontibacter</taxon>
    </lineage>
</organism>
<evidence type="ECO:0000256" key="2">
    <source>
        <dbReference type="ARBA" id="ARBA00022670"/>
    </source>
</evidence>
<dbReference type="InterPro" id="IPR001915">
    <property type="entry name" value="Peptidase_M48"/>
</dbReference>
<protein>
    <submittedName>
        <fullName evidence="9">M48 family metalloprotease</fullName>
        <ecNumber evidence="9">3.4.24.-</ecNumber>
    </submittedName>
</protein>
<evidence type="ECO:0000313" key="10">
    <source>
        <dbReference type="Proteomes" id="UP001589797"/>
    </source>
</evidence>
<comment type="cofactor">
    <cofactor evidence="1">
        <name>Zn(2+)</name>
        <dbReference type="ChEBI" id="CHEBI:29105"/>
    </cofactor>
</comment>
<evidence type="ECO:0000256" key="6">
    <source>
        <dbReference type="ARBA" id="ARBA00023049"/>
    </source>
</evidence>
<sequence>MKTSNIFLILFIFLFSPTITQAQETIEVYAKLLYPVLDHSAGDTVRVNGVKSNPTTGKKQYLINSRIVGSSKYVNEDRLNIFDENLDFWERIWFEYRAEEVNKNGWEKDKRQELHEDAIDYYSQALANNMVFQDDLLYDYLYQLLYHIHPTPLVKDKTTNFSLVILNSTEPTSFAFDNGMIVLTAGLIASTNSEEELINILAQNVAHSVMEHNLVNLNRAIKQERRARIWGTVAAVASATAMAVDQAQNGTFHDYTLAADLGLSVYFLSAGTLGNIGAQYTDLQKRTAKVIGENYLKTYPETVVLDDYSFTNQIASTISFTAWQEYHLKNYSYAQMLAQKLNTLNMATDKDFLLLSKIQRKISGDRNSNQLALEYIEMAKKKSVNPLPELYQEAGMIYTRLNESEKANEAFLKYRDELMTLKAQGSQVEAELDRINQYLQRKPSRTPPLAEKGVEIPEEN</sequence>
<feature type="chain" id="PRO_5047459532" evidence="7">
    <location>
        <begin position="23"/>
        <end position="460"/>
    </location>
</feature>
<feature type="signal peptide" evidence="7">
    <location>
        <begin position="1"/>
        <end position="22"/>
    </location>
</feature>
<evidence type="ECO:0000256" key="4">
    <source>
        <dbReference type="ARBA" id="ARBA00022801"/>
    </source>
</evidence>
<keyword evidence="5" id="KW-0862">Zinc</keyword>
<evidence type="ECO:0000256" key="1">
    <source>
        <dbReference type="ARBA" id="ARBA00001947"/>
    </source>
</evidence>
<keyword evidence="4 9" id="KW-0378">Hydrolase</keyword>